<dbReference type="Proteomes" id="UP001224622">
    <property type="component" value="Unassembled WGS sequence"/>
</dbReference>
<sequence length="274" mass="31883">MAWSAESIPPPVKIFTTPWSRLFSGSESKISTALTYSSPLSRQPIYVPTGPNSTELQEKYNQRLLFSLQYTPMSYFFANMTTRVPLQDTNRYSTDYVYSFGYDDWHPGTFSLVYGNYGENNHFYPADGQRHTYFEQGAWTLAYKFSLPENVEKHLLINQDDSMTCQVGYTYVARYYSVKSSSLEQNKRSLLTSCGYTLKQHYFLRVSGFYYPQKEQQQPFDYDYTYSFGYVSSYQPGAITIQYSNYTGTRYPWRGNANSNFRQGSINLSWTLPL</sequence>
<protein>
    <submittedName>
        <fullName evidence="1">Uncharacterized protein</fullName>
    </submittedName>
</protein>
<name>A0AAJ1YHF3_SERFO</name>
<proteinExistence type="predicted"/>
<organism evidence="1 2">
    <name type="scientific">Serratia fonticola</name>
    <dbReference type="NCBI Taxonomy" id="47917"/>
    <lineage>
        <taxon>Bacteria</taxon>
        <taxon>Pseudomonadati</taxon>
        <taxon>Pseudomonadota</taxon>
        <taxon>Gammaproteobacteria</taxon>
        <taxon>Enterobacterales</taxon>
        <taxon>Yersiniaceae</taxon>
        <taxon>Serratia</taxon>
    </lineage>
</organism>
<comment type="caution">
    <text evidence="1">The sequence shown here is derived from an EMBL/GenBank/DDBJ whole genome shotgun (WGS) entry which is preliminary data.</text>
</comment>
<dbReference type="EMBL" id="JAVIGA010000033">
    <property type="protein sequence ID" value="MDQ9129287.1"/>
    <property type="molecule type" value="Genomic_DNA"/>
</dbReference>
<evidence type="ECO:0000313" key="1">
    <source>
        <dbReference type="EMBL" id="MDQ9129287.1"/>
    </source>
</evidence>
<accession>A0AAJ1YHF3</accession>
<reference evidence="1" key="1">
    <citation type="submission" date="2023-08" db="EMBL/GenBank/DDBJ databases">
        <title>The Comparative Genomic Analysis of Yersiniaceae from Polar Regions.</title>
        <authorList>
            <person name="Goncharov A."/>
            <person name="Aslanov B."/>
            <person name="Kolodzhieva V."/>
            <person name="Azarov D."/>
            <person name="Mochov A."/>
            <person name="Lebedeva E."/>
        </authorList>
    </citation>
    <scope>NUCLEOTIDE SEQUENCE</scope>
    <source>
        <strain evidence="1">Vf</strain>
    </source>
</reference>
<dbReference type="RefSeq" id="WP_178380887.1">
    <property type="nucleotide sequence ID" value="NZ_CP185281.1"/>
</dbReference>
<evidence type="ECO:0000313" key="2">
    <source>
        <dbReference type="Proteomes" id="UP001224622"/>
    </source>
</evidence>
<dbReference type="AlphaFoldDB" id="A0AAJ1YHF3"/>
<gene>
    <name evidence="1" type="ORF">RDT67_22975</name>
</gene>